<feature type="compositionally biased region" description="Basic and acidic residues" evidence="1">
    <location>
        <begin position="91"/>
        <end position="102"/>
    </location>
</feature>
<evidence type="ECO:0008006" key="5">
    <source>
        <dbReference type="Google" id="ProtNLM"/>
    </source>
</evidence>
<keyword evidence="2" id="KW-1133">Transmembrane helix</keyword>
<dbReference type="Proteomes" id="UP000002200">
    <property type="component" value="Chromosome"/>
</dbReference>
<name>Q83GJ9_TROWT</name>
<protein>
    <recommendedName>
        <fullName evidence="5">Preprotein translocase subunit YajC</fullName>
    </recommendedName>
</protein>
<sequence length="163" mass="17402">MSLELLFPIALVLLLVAFFFSQMKRKREMAALQAKLLPGVCVMTSFGLFGTLKNIDDEKALLEIAPGCVVSVHARTIARVEELQAPGEQVLDERPEDTDVLRSPEGAGVSVSKNTSRSASRRSGATKQAVKQRSTAGKTGTARSAASSSAAPKARSTRSARDK</sequence>
<dbReference type="Pfam" id="PF02699">
    <property type="entry name" value="YajC"/>
    <property type="match status" value="1"/>
</dbReference>
<dbReference type="KEGG" id="twh:TWT_270"/>
<dbReference type="RefSeq" id="WP_011102468.1">
    <property type="nucleotide sequence ID" value="NC_004572.3"/>
</dbReference>
<evidence type="ECO:0000256" key="1">
    <source>
        <dbReference type="SAM" id="MobiDB-lite"/>
    </source>
</evidence>
<feature type="compositionally biased region" description="Low complexity" evidence="1">
    <location>
        <begin position="134"/>
        <end position="154"/>
    </location>
</feature>
<evidence type="ECO:0000313" key="4">
    <source>
        <dbReference type="Proteomes" id="UP000002200"/>
    </source>
</evidence>
<dbReference type="InterPro" id="IPR003849">
    <property type="entry name" value="Preprotein_translocase_YajC"/>
</dbReference>
<proteinExistence type="predicted"/>
<feature type="region of interest" description="Disordered" evidence="1">
    <location>
        <begin position="88"/>
        <end position="163"/>
    </location>
</feature>
<dbReference type="EMBL" id="AE014184">
    <property type="protein sequence ID" value="AAO44367.1"/>
    <property type="molecule type" value="Genomic_DNA"/>
</dbReference>
<dbReference type="SMART" id="SM01323">
    <property type="entry name" value="YajC"/>
    <property type="match status" value="1"/>
</dbReference>
<dbReference type="OrthoDB" id="3267178at2"/>
<dbReference type="eggNOG" id="COG1862">
    <property type="taxonomic scope" value="Bacteria"/>
</dbReference>
<dbReference type="STRING" id="203267.TWT_270"/>
<reference evidence="3 4" key="1">
    <citation type="journal article" date="2003" name="Genome Res.">
        <title>Tropheryma whipplei twist: a human pathogenic Actinobacteria with a reduced genome.</title>
        <authorList>
            <person name="Raoult D."/>
            <person name="Ogata H."/>
            <person name="Audic S."/>
            <person name="Robert C."/>
            <person name="Suhre K."/>
            <person name="Drancourt M."/>
            <person name="Claverie J.-M."/>
        </authorList>
    </citation>
    <scope>NUCLEOTIDE SEQUENCE [LARGE SCALE GENOMIC DNA]</scope>
    <source>
        <strain evidence="3 4">Twist</strain>
    </source>
</reference>
<dbReference type="HOGENOM" id="CLU_1626346_0_0_11"/>
<keyword evidence="2" id="KW-0472">Membrane</keyword>
<evidence type="ECO:0000256" key="2">
    <source>
        <dbReference type="SAM" id="Phobius"/>
    </source>
</evidence>
<feature type="transmembrane region" description="Helical" evidence="2">
    <location>
        <begin position="6"/>
        <end position="23"/>
    </location>
</feature>
<evidence type="ECO:0000313" key="3">
    <source>
        <dbReference type="EMBL" id="AAO44367.1"/>
    </source>
</evidence>
<accession>Q83GJ9</accession>
<dbReference type="AlphaFoldDB" id="Q83GJ9"/>
<gene>
    <name evidence="3" type="ordered locus">TWT_270</name>
</gene>
<organism evidence="3 4">
    <name type="scientific">Tropheryma whipplei (strain Twist)</name>
    <name type="common">Whipple's bacillus</name>
    <dbReference type="NCBI Taxonomy" id="203267"/>
    <lineage>
        <taxon>Bacteria</taxon>
        <taxon>Bacillati</taxon>
        <taxon>Actinomycetota</taxon>
        <taxon>Actinomycetes</taxon>
        <taxon>Micrococcales</taxon>
        <taxon>Tropherymataceae</taxon>
        <taxon>Tropheryma</taxon>
    </lineage>
</organism>
<keyword evidence="2" id="KW-0812">Transmembrane</keyword>
<keyword evidence="4" id="KW-1185">Reference proteome</keyword>